<proteinExistence type="predicted"/>
<dbReference type="OrthoDB" id="16754at2759"/>
<evidence type="ECO:0000313" key="4">
    <source>
        <dbReference type="EMBL" id="KAG8515077.1"/>
    </source>
</evidence>
<evidence type="ECO:0000313" key="5">
    <source>
        <dbReference type="Proteomes" id="UP000700334"/>
    </source>
</evidence>
<comment type="caution">
    <text evidence="4">The sequence shown here is derived from an EMBL/GenBank/DDBJ whole genome shotgun (WGS) entry which is preliminary data.</text>
</comment>
<dbReference type="InterPro" id="IPR026091">
    <property type="entry name" value="HPS4"/>
</dbReference>
<protein>
    <submittedName>
        <fullName evidence="4">Hermansky-Pudlak syndrome 4 protein</fullName>
    </submittedName>
</protein>
<feature type="compositionally biased region" description="Basic and acidic residues" evidence="1">
    <location>
        <begin position="556"/>
        <end position="566"/>
    </location>
</feature>
<dbReference type="Proteomes" id="UP000700334">
    <property type="component" value="Unassembled WGS sequence"/>
</dbReference>
<dbReference type="GO" id="GO:0031410">
    <property type="term" value="C:cytoplasmic vesicle"/>
    <property type="evidence" value="ECO:0007669"/>
    <property type="project" value="TreeGrafter"/>
</dbReference>
<feature type="compositionally biased region" description="Basic and acidic residues" evidence="1">
    <location>
        <begin position="415"/>
        <end position="452"/>
    </location>
</feature>
<dbReference type="Pfam" id="PF19033">
    <property type="entry name" value="Intu_longin_3"/>
    <property type="match status" value="1"/>
</dbReference>
<dbReference type="GO" id="GO:0016192">
    <property type="term" value="P:vesicle-mediated transport"/>
    <property type="evidence" value="ECO:0007669"/>
    <property type="project" value="InterPro"/>
</dbReference>
<feature type="region of interest" description="Disordered" evidence="1">
    <location>
        <begin position="407"/>
        <end position="634"/>
    </location>
</feature>
<keyword evidence="5" id="KW-1185">Reference proteome</keyword>
<dbReference type="PANTHER" id="PTHR14407:SF9">
    <property type="entry name" value="BLOC-3 COMPLEX MEMBER HPS4"/>
    <property type="match status" value="1"/>
</dbReference>
<gene>
    <name evidence="4" type="ORF">J0S82_003973</name>
</gene>
<dbReference type="GO" id="GO:0006605">
    <property type="term" value="P:protein targeting"/>
    <property type="evidence" value="ECO:0007669"/>
    <property type="project" value="TreeGrafter"/>
</dbReference>
<feature type="domain" description="CCZ1/INTU/HPS4 third Longin" evidence="3">
    <location>
        <begin position="699"/>
        <end position="798"/>
    </location>
</feature>
<dbReference type="PANTHER" id="PTHR14407">
    <property type="entry name" value="HERMANSKY-PUDLAK SYNDROME 4 PROTEIN LIGHT-EAR PROTEIN-RELATED"/>
    <property type="match status" value="1"/>
</dbReference>
<dbReference type="GO" id="GO:1903232">
    <property type="term" value="P:melanosome assembly"/>
    <property type="evidence" value="ECO:0007669"/>
    <property type="project" value="TreeGrafter"/>
</dbReference>
<reference evidence="4" key="1">
    <citation type="journal article" date="2021" name="Evol. Appl.">
        <title>The genome of the Pyrenean desman and the effects of bottlenecks and inbreeding on the genomic landscape of an endangered species.</title>
        <authorList>
            <person name="Escoda L."/>
            <person name="Castresana J."/>
        </authorList>
    </citation>
    <scope>NUCLEOTIDE SEQUENCE</scope>
    <source>
        <strain evidence="4">IBE-C5619</strain>
    </source>
</reference>
<dbReference type="EMBL" id="JAGFMF010011719">
    <property type="protein sequence ID" value="KAG8515077.1"/>
    <property type="molecule type" value="Genomic_DNA"/>
</dbReference>
<evidence type="ECO:0000259" key="2">
    <source>
        <dbReference type="Pfam" id="PF19031"/>
    </source>
</evidence>
<dbReference type="AlphaFoldDB" id="A0A8J6DMM2"/>
<dbReference type="GO" id="GO:0005085">
    <property type="term" value="F:guanyl-nucleotide exchange factor activity"/>
    <property type="evidence" value="ECO:0007669"/>
    <property type="project" value="TreeGrafter"/>
</dbReference>
<sequence>PETQAPGWLATLVGVQWRGVTEGRELGEEPQLIPWLLPTGCLPPGTETRRSPGRKKPQWKINKENEGDWRVNGHLYLIRDEVSLLACKAACPGALSKSLETELGGLGKELNAGWNYFFLYDGSKVKEEGDPTRAGICYFYPSQTLLDQQELLCGQIAGVVHCISDLSASPPTLIRLRKLKFAVKVDGDYLWVLGCAVELPDVSCKQFLDQLIGFFHFYNGPVSLAYKNRSQEELSAEWDTFIEQILRNTSGLHRIFNSLWNLDRTKVEPLLLLKAALILQTCQRAPHVLAGCILYKGLIVSTQLPPSLTAKVLLRRAAPRDQVRPTGEPYPCCFVLLGVVLPPNVQITPVFLTEEEAVGLREFPREHVTSSPAPPASLQECSAPPSPLSPSALREKNPEHLESMAWSLATTPEPTRPDTARPDGKGENGHLSGRDPEHSQAAEVHTATRDQGPRLSCSQAKEPEGTREKEEVDLSETYIPEARETGTSGHSAARASDGAGPGRKESSGDSDHLEPQLPEALPVGFLSPCPPERPSQNGTLGELKDCPRASSQPPVPREEPLPREAGRLLSAPGSDSRQGAARTPDGGRGVERRAGGVPESLAAPDLEHSPGAVTPQGSSPSTDRVGSGPAPASRGELWRKNLYTHRVKGLTLSLLAEEPLLGDAAAIKEVYHSSLASLNGLEVHLKETLPTAEAASSGRAYNFAHFDRVQNLLTANLPPAATPQDRRFLQAVSLMHADFARRPALYEVTVRNASTAVYACCNPVQETYFQQLASVTRSLGFPSAQDSAFSLPGKAKQKLLKHGVNLL</sequence>
<feature type="domain" description="CCZ1/INTU/HSP4 first Longin" evidence="2">
    <location>
        <begin position="114"/>
        <end position="220"/>
    </location>
</feature>
<feature type="compositionally biased region" description="Basic and acidic residues" evidence="1">
    <location>
        <begin position="461"/>
        <end position="472"/>
    </location>
</feature>
<feature type="compositionally biased region" description="Polar residues" evidence="1">
    <location>
        <begin position="615"/>
        <end position="624"/>
    </location>
</feature>
<dbReference type="InterPro" id="IPR043989">
    <property type="entry name" value="CCZ1/INTU/HSP4_longin_3"/>
</dbReference>
<feature type="compositionally biased region" description="Basic and acidic residues" evidence="1">
    <location>
        <begin position="502"/>
        <end position="514"/>
    </location>
</feature>
<name>A0A8J6DMM2_GALPY</name>
<feature type="region of interest" description="Disordered" evidence="1">
    <location>
        <begin position="364"/>
        <end position="394"/>
    </location>
</feature>
<dbReference type="InterPro" id="IPR043987">
    <property type="entry name" value="CCZ1/INTU/HSP4_longin_1"/>
</dbReference>
<dbReference type="GO" id="GO:0031085">
    <property type="term" value="C:BLOC-3 complex"/>
    <property type="evidence" value="ECO:0007669"/>
    <property type="project" value="TreeGrafter"/>
</dbReference>
<evidence type="ECO:0000259" key="3">
    <source>
        <dbReference type="Pfam" id="PF19033"/>
    </source>
</evidence>
<dbReference type="GO" id="GO:0031267">
    <property type="term" value="F:small GTPase binding"/>
    <property type="evidence" value="ECO:0007669"/>
    <property type="project" value="TreeGrafter"/>
</dbReference>
<dbReference type="GO" id="GO:0005765">
    <property type="term" value="C:lysosomal membrane"/>
    <property type="evidence" value="ECO:0007669"/>
    <property type="project" value="TreeGrafter"/>
</dbReference>
<evidence type="ECO:0000256" key="1">
    <source>
        <dbReference type="SAM" id="MobiDB-lite"/>
    </source>
</evidence>
<accession>A0A8J6DMM2</accession>
<dbReference type="Pfam" id="PF19031">
    <property type="entry name" value="Intu_longin_1"/>
    <property type="match status" value="1"/>
</dbReference>
<organism evidence="4 5">
    <name type="scientific">Galemys pyrenaicus</name>
    <name type="common">Iberian desman</name>
    <name type="synonym">Pyrenean desman</name>
    <dbReference type="NCBI Taxonomy" id="202257"/>
    <lineage>
        <taxon>Eukaryota</taxon>
        <taxon>Metazoa</taxon>
        <taxon>Chordata</taxon>
        <taxon>Craniata</taxon>
        <taxon>Vertebrata</taxon>
        <taxon>Euteleostomi</taxon>
        <taxon>Mammalia</taxon>
        <taxon>Eutheria</taxon>
        <taxon>Laurasiatheria</taxon>
        <taxon>Eulipotyphla</taxon>
        <taxon>Talpidae</taxon>
        <taxon>Galemys</taxon>
    </lineage>
</organism>
<feature type="non-terminal residue" evidence="4">
    <location>
        <position position="807"/>
    </location>
</feature>